<keyword evidence="2" id="KW-1133">Transmembrane helix</keyword>
<evidence type="ECO:0000256" key="2">
    <source>
        <dbReference type="SAM" id="Phobius"/>
    </source>
</evidence>
<keyword evidence="2" id="KW-0812">Transmembrane</keyword>
<comment type="caution">
    <text evidence="3">The sequence shown here is derived from an EMBL/GenBank/DDBJ whole genome shotgun (WGS) entry which is preliminary data.</text>
</comment>
<feature type="transmembrane region" description="Helical" evidence="2">
    <location>
        <begin position="20"/>
        <end position="47"/>
    </location>
</feature>
<sequence length="212" mass="23646">MSSPQKPTNSSSSAPSYKLIAIITLSFLAATALCTGFALIVMEIISIPFLTPALRPLRPYLELGYKVVKPAVMIVWPLLTLGACLKIHVHSDFPSKSRWRMSSGWMFLQQLGMIITKVGTILTSKECPCGLRECWDAWVLLALLVVIPVATWKGWRWDFGYIDRYVDRLASESWEEDAKKKVQDAETGVKKDTDAAVEAAVSREAPEMPEKV</sequence>
<keyword evidence="2" id="KW-0472">Membrane</keyword>
<feature type="compositionally biased region" description="Basic and acidic residues" evidence="1">
    <location>
        <begin position="176"/>
        <end position="194"/>
    </location>
</feature>
<dbReference type="EMBL" id="PDLN01000018">
    <property type="protein sequence ID" value="RDW61606.1"/>
    <property type="molecule type" value="Genomic_DNA"/>
</dbReference>
<keyword evidence="4" id="KW-1185">Reference proteome</keyword>
<dbReference type="OrthoDB" id="3535030at2759"/>
<feature type="region of interest" description="Disordered" evidence="1">
    <location>
        <begin position="176"/>
        <end position="212"/>
    </location>
</feature>
<gene>
    <name evidence="3" type="ORF">BP5796_11498</name>
</gene>
<reference evidence="3 4" key="1">
    <citation type="journal article" date="2018" name="IMA Fungus">
        <title>IMA Genome-F 9: Draft genome sequence of Annulohypoxylon stygium, Aspergillus mulundensis, Berkeleyomyces basicola (syn. Thielaviopsis basicola), Ceratocystis smalleyi, two Cercospora beticola strains, Coleophoma cylindrospora, Fusarium fracticaudum, Phialophora cf. hyalina, and Morchella septimelata.</title>
        <authorList>
            <person name="Wingfield B.D."/>
            <person name="Bills G.F."/>
            <person name="Dong Y."/>
            <person name="Huang W."/>
            <person name="Nel W.J."/>
            <person name="Swalarsk-Parry B.S."/>
            <person name="Vaghefi N."/>
            <person name="Wilken P.M."/>
            <person name="An Z."/>
            <person name="de Beer Z.W."/>
            <person name="De Vos L."/>
            <person name="Chen L."/>
            <person name="Duong T.A."/>
            <person name="Gao Y."/>
            <person name="Hammerbacher A."/>
            <person name="Kikkert J.R."/>
            <person name="Li Y."/>
            <person name="Li H."/>
            <person name="Li K."/>
            <person name="Li Q."/>
            <person name="Liu X."/>
            <person name="Ma X."/>
            <person name="Naidoo K."/>
            <person name="Pethybridge S.J."/>
            <person name="Sun J."/>
            <person name="Steenkamp E.T."/>
            <person name="van der Nest M.A."/>
            <person name="van Wyk S."/>
            <person name="Wingfield M.J."/>
            <person name="Xiong C."/>
            <person name="Yue Q."/>
            <person name="Zhang X."/>
        </authorList>
    </citation>
    <scope>NUCLEOTIDE SEQUENCE [LARGE SCALE GENOMIC DNA]</scope>
    <source>
        <strain evidence="3 4">BP5796</strain>
    </source>
</reference>
<dbReference type="Proteomes" id="UP000256328">
    <property type="component" value="Unassembled WGS sequence"/>
</dbReference>
<protein>
    <submittedName>
        <fullName evidence="3">Uncharacterized protein</fullName>
    </submittedName>
</protein>
<proteinExistence type="predicted"/>
<accession>A0A3D8QIE4</accession>
<evidence type="ECO:0000313" key="3">
    <source>
        <dbReference type="EMBL" id="RDW61606.1"/>
    </source>
</evidence>
<evidence type="ECO:0000256" key="1">
    <source>
        <dbReference type="SAM" id="MobiDB-lite"/>
    </source>
</evidence>
<organism evidence="3 4">
    <name type="scientific">Coleophoma crateriformis</name>
    <dbReference type="NCBI Taxonomy" id="565419"/>
    <lineage>
        <taxon>Eukaryota</taxon>
        <taxon>Fungi</taxon>
        <taxon>Dikarya</taxon>
        <taxon>Ascomycota</taxon>
        <taxon>Pezizomycotina</taxon>
        <taxon>Leotiomycetes</taxon>
        <taxon>Helotiales</taxon>
        <taxon>Dermateaceae</taxon>
        <taxon>Coleophoma</taxon>
    </lineage>
</organism>
<name>A0A3D8QIE4_9HELO</name>
<dbReference type="AlphaFoldDB" id="A0A3D8QIE4"/>
<evidence type="ECO:0000313" key="4">
    <source>
        <dbReference type="Proteomes" id="UP000256328"/>
    </source>
</evidence>